<dbReference type="AlphaFoldDB" id="A0A553P2V5"/>
<dbReference type="GO" id="GO:0016020">
    <property type="term" value="C:membrane"/>
    <property type="evidence" value="ECO:0007669"/>
    <property type="project" value="UniProtKB-SubCell"/>
</dbReference>
<dbReference type="STRING" id="6832.A0A553P2V5"/>
<feature type="transmembrane region" description="Helical" evidence="6">
    <location>
        <begin position="337"/>
        <end position="359"/>
    </location>
</feature>
<dbReference type="Gene3D" id="1.20.1070.10">
    <property type="entry name" value="Rhodopsin 7-helix transmembrane proteins"/>
    <property type="match status" value="2"/>
</dbReference>
<proteinExistence type="inferred from homology"/>
<evidence type="ECO:0000313" key="8">
    <source>
        <dbReference type="EMBL" id="TRY71962.1"/>
    </source>
</evidence>
<comment type="subcellular location">
    <subcellularLocation>
        <location evidence="1">Membrane</location>
    </subcellularLocation>
</comment>
<dbReference type="PANTHER" id="PTHR46641">
    <property type="entry name" value="FMRFAMIDE RECEPTOR-RELATED"/>
    <property type="match status" value="1"/>
</dbReference>
<reference evidence="8 9" key="1">
    <citation type="journal article" date="2018" name="Nat. Ecol. Evol.">
        <title>Genomic signatures of mitonuclear coevolution across populations of Tigriopus californicus.</title>
        <authorList>
            <person name="Barreto F.S."/>
            <person name="Watson E.T."/>
            <person name="Lima T.G."/>
            <person name="Willett C.S."/>
            <person name="Edmands S."/>
            <person name="Li W."/>
            <person name="Burton R.S."/>
        </authorList>
    </citation>
    <scope>NUCLEOTIDE SEQUENCE [LARGE SCALE GENOMIC DNA]</scope>
    <source>
        <strain evidence="8 9">San Diego</strain>
    </source>
</reference>
<evidence type="ECO:0000259" key="7">
    <source>
        <dbReference type="PROSITE" id="PS50262"/>
    </source>
</evidence>
<feature type="transmembrane region" description="Helical" evidence="6">
    <location>
        <begin position="292"/>
        <end position="312"/>
    </location>
</feature>
<keyword evidence="9" id="KW-1185">Reference proteome</keyword>
<dbReference type="PANTHER" id="PTHR46641:SF2">
    <property type="entry name" value="FMRFAMIDE RECEPTOR"/>
    <property type="match status" value="1"/>
</dbReference>
<comment type="similarity">
    <text evidence="2">Belongs to the G-protein coupled receptor 1 family.</text>
</comment>
<organism evidence="8 9">
    <name type="scientific">Tigriopus californicus</name>
    <name type="common">Marine copepod</name>
    <dbReference type="NCBI Taxonomy" id="6832"/>
    <lineage>
        <taxon>Eukaryota</taxon>
        <taxon>Metazoa</taxon>
        <taxon>Ecdysozoa</taxon>
        <taxon>Arthropoda</taxon>
        <taxon>Crustacea</taxon>
        <taxon>Multicrustacea</taxon>
        <taxon>Hexanauplia</taxon>
        <taxon>Copepoda</taxon>
        <taxon>Harpacticoida</taxon>
        <taxon>Harpacticidae</taxon>
        <taxon>Tigriopus</taxon>
    </lineage>
</organism>
<evidence type="ECO:0000256" key="3">
    <source>
        <dbReference type="ARBA" id="ARBA00022692"/>
    </source>
</evidence>
<feature type="transmembrane region" description="Helical" evidence="6">
    <location>
        <begin position="83"/>
        <end position="101"/>
    </location>
</feature>
<dbReference type="InterPro" id="IPR052954">
    <property type="entry name" value="GPCR-Ligand_Int"/>
</dbReference>
<evidence type="ECO:0000256" key="2">
    <source>
        <dbReference type="ARBA" id="ARBA00010663"/>
    </source>
</evidence>
<evidence type="ECO:0000256" key="6">
    <source>
        <dbReference type="SAM" id="Phobius"/>
    </source>
</evidence>
<name>A0A553P2V5_TIGCA</name>
<accession>A0A553P2V5</accession>
<feature type="transmembrane region" description="Helical" evidence="6">
    <location>
        <begin position="12"/>
        <end position="31"/>
    </location>
</feature>
<feature type="transmembrane region" description="Helical" evidence="6">
    <location>
        <begin position="233"/>
        <end position="259"/>
    </location>
</feature>
<evidence type="ECO:0000256" key="4">
    <source>
        <dbReference type="ARBA" id="ARBA00022989"/>
    </source>
</evidence>
<dbReference type="EMBL" id="VCGU01000008">
    <property type="protein sequence ID" value="TRY71962.1"/>
    <property type="molecule type" value="Genomic_DNA"/>
</dbReference>
<dbReference type="SUPFAM" id="SSF81321">
    <property type="entry name" value="Family A G protein-coupled receptor-like"/>
    <property type="match status" value="2"/>
</dbReference>
<dbReference type="InterPro" id="IPR000276">
    <property type="entry name" value="GPCR_Rhodpsn"/>
</dbReference>
<dbReference type="PROSITE" id="PS50262">
    <property type="entry name" value="G_PROTEIN_RECEP_F1_2"/>
    <property type="match status" value="1"/>
</dbReference>
<evidence type="ECO:0000256" key="5">
    <source>
        <dbReference type="ARBA" id="ARBA00023136"/>
    </source>
</evidence>
<keyword evidence="3 6" id="KW-0812">Transmembrane</keyword>
<keyword evidence="5 6" id="KW-0472">Membrane</keyword>
<dbReference type="GO" id="GO:0004930">
    <property type="term" value="F:G protein-coupled receptor activity"/>
    <property type="evidence" value="ECO:0007669"/>
    <property type="project" value="InterPro"/>
</dbReference>
<gene>
    <name evidence="8" type="ORF">TCAL_01149</name>
</gene>
<dbReference type="PRINTS" id="PR00237">
    <property type="entry name" value="GPCRRHODOPSN"/>
</dbReference>
<evidence type="ECO:0000256" key="1">
    <source>
        <dbReference type="ARBA" id="ARBA00004370"/>
    </source>
</evidence>
<sequence length="487" mass="54849">MFLRYGVRLSSFDLLYLTIAIAIFGLPAVSPSYSRTIYVYILPVSFGFGHIGRVGSVFVTTSVTIERYFAIVHPLKHFSAKKFLLLISAILAVLYNIPKFYELERKFGGRGRMRILQGRALTFPISSSRFFAHPHTHPPTHRPTDPPALLPTKVPLQPSPDPIPISASNFFARRILLPKLFSQIILSKRAMGLEIYYFRHDEKTSELRVMNGTNVTVVSGSALRSNPIYVTYYIFWSKFILIEVIPYFIILVLNSLIIGKIWKSTQFRKRFVNCENEIDPDMTSRQKREANLGVVLISISILFILCQSVKIIPDMYEVAFCRLGNSELMPKCPATPLMASLIDISHLLLAINSSANFIIYTWRGQKFREVLTQTFCFRKTSRLNNYSTTTIQRLDGNGISMATEVTNAGNRSEYFNVNGGSPMSGPPSHSVNNPPTCEMRELPPASHQGAHVPLLSAERNPTCVVLANPKTLKPPATRIARRDETLV</sequence>
<keyword evidence="4 6" id="KW-1133">Transmembrane helix</keyword>
<feature type="transmembrane region" description="Helical" evidence="6">
    <location>
        <begin position="37"/>
        <end position="63"/>
    </location>
</feature>
<feature type="domain" description="G-protein coupled receptors family 1 profile" evidence="7">
    <location>
        <begin position="1"/>
        <end position="360"/>
    </location>
</feature>
<dbReference type="Proteomes" id="UP000318571">
    <property type="component" value="Chromosome 7"/>
</dbReference>
<protein>
    <recommendedName>
        <fullName evidence="7">G-protein coupled receptors family 1 profile domain-containing protein</fullName>
    </recommendedName>
</protein>
<comment type="caution">
    <text evidence="8">The sequence shown here is derived from an EMBL/GenBank/DDBJ whole genome shotgun (WGS) entry which is preliminary data.</text>
</comment>
<dbReference type="InterPro" id="IPR017452">
    <property type="entry name" value="GPCR_Rhodpsn_7TM"/>
</dbReference>
<evidence type="ECO:0000313" key="9">
    <source>
        <dbReference type="Proteomes" id="UP000318571"/>
    </source>
</evidence>